<evidence type="ECO:0000256" key="2">
    <source>
        <dbReference type="ARBA" id="ARBA00022679"/>
    </source>
</evidence>
<dbReference type="InterPro" id="IPR035094">
    <property type="entry name" value="EgtD"/>
</dbReference>
<dbReference type="GO" id="GO:0032259">
    <property type="term" value="P:methylation"/>
    <property type="evidence" value="ECO:0007669"/>
    <property type="project" value="UniProtKB-KW"/>
</dbReference>
<feature type="domain" description="Histidine-specific methyltransferase SAM-dependent" evidence="3">
    <location>
        <begin position="24"/>
        <end position="320"/>
    </location>
</feature>
<keyword evidence="1 4" id="KW-0489">Methyltransferase</keyword>
<evidence type="ECO:0000256" key="1">
    <source>
        <dbReference type="ARBA" id="ARBA00022603"/>
    </source>
</evidence>
<dbReference type="SUPFAM" id="SSF53335">
    <property type="entry name" value="S-adenosyl-L-methionine-dependent methyltransferases"/>
    <property type="match status" value="1"/>
</dbReference>
<dbReference type="PANTHER" id="PTHR43397">
    <property type="entry name" value="ERGOTHIONEINE BIOSYNTHESIS PROTEIN 1"/>
    <property type="match status" value="1"/>
</dbReference>
<protein>
    <submittedName>
        <fullName evidence="4">Histidine-specific methyltransferase EgtD</fullName>
        <ecNumber evidence="4">2.1.1.44</ecNumber>
    </submittedName>
</protein>
<dbReference type="Pfam" id="PF10017">
    <property type="entry name" value="Methyltransf_33"/>
    <property type="match status" value="1"/>
</dbReference>
<dbReference type="InterPro" id="IPR051128">
    <property type="entry name" value="EgtD_Methyltrsf_superfamily"/>
</dbReference>
<evidence type="ECO:0000313" key="4">
    <source>
        <dbReference type="EMBL" id="SAI42644.1"/>
    </source>
</evidence>
<dbReference type="Proteomes" id="UP000077037">
    <property type="component" value="Unassembled WGS sequence"/>
</dbReference>
<proteinExistence type="predicted"/>
<evidence type="ECO:0000313" key="5">
    <source>
        <dbReference type="Proteomes" id="UP000077037"/>
    </source>
</evidence>
<dbReference type="OrthoDB" id="5289726at2"/>
<keyword evidence="2 4" id="KW-0808">Transferase</keyword>
<dbReference type="EC" id="2.1.1.44" evidence="4"/>
<dbReference type="InterPro" id="IPR029063">
    <property type="entry name" value="SAM-dependent_MTases_sf"/>
</dbReference>
<name>A0A157QAJ5_9BORD</name>
<reference evidence="4 5" key="1">
    <citation type="submission" date="2016-03" db="EMBL/GenBank/DDBJ databases">
        <authorList>
            <consortium name="Pathogen Informatics"/>
        </authorList>
    </citation>
    <scope>NUCLEOTIDE SEQUENCE [LARGE SCALE GENOMIC DNA]</scope>
    <source>
        <strain evidence="4 5">NCTC13364</strain>
    </source>
</reference>
<dbReference type="PANTHER" id="PTHR43397:SF1">
    <property type="entry name" value="ERGOTHIONEINE BIOSYNTHESIS PROTEIN 1"/>
    <property type="match status" value="1"/>
</dbReference>
<dbReference type="InterPro" id="IPR019257">
    <property type="entry name" value="MeTrfase_dom"/>
</dbReference>
<accession>A0A157QAJ5</accession>
<dbReference type="AlphaFoldDB" id="A0A157QAJ5"/>
<organism evidence="4 5">
    <name type="scientific">Bordetella ansorpii</name>
    <dbReference type="NCBI Taxonomy" id="288768"/>
    <lineage>
        <taxon>Bacteria</taxon>
        <taxon>Pseudomonadati</taxon>
        <taxon>Pseudomonadota</taxon>
        <taxon>Betaproteobacteria</taxon>
        <taxon>Burkholderiales</taxon>
        <taxon>Alcaligenaceae</taxon>
        <taxon>Bordetella</taxon>
    </lineage>
</organism>
<dbReference type="RefSeq" id="WP_066415678.1">
    <property type="nucleotide sequence ID" value="NZ_FKBS01000017.1"/>
</dbReference>
<sequence>MARSLTSLAPASAAPAGRTGTAADELRAGLTAATPTISPKYLYDQLGSSLFTALTLLPEYYPTRCEAEILREQASRIARHAGRVESLIDLGAGDCVKAERLFPVLEPRRYVPIDISADYLNDAVARLRHAHPGLEICALGRDFSHAFELPDTVPAEGRLFFYPGSSIGNLTPDEALALLQRIRALCPGGGLLVGVDRVKPRSVLQPAYDDAIGLTGAFNLNMLRHVNTLLGSNFRVEDWRHEATFNETESRVEMHLRAACDVLVKWPGGERRFARGQSIHTESSYKYTVEGFASLLREAGFDEVQHWSDRRDWFSVFSARA</sequence>
<evidence type="ECO:0000259" key="3">
    <source>
        <dbReference type="Pfam" id="PF10017"/>
    </source>
</evidence>
<dbReference type="NCBIfam" id="TIGR03438">
    <property type="entry name" value="egtD_ergothio"/>
    <property type="match status" value="1"/>
</dbReference>
<dbReference type="EMBL" id="FKBS01000017">
    <property type="protein sequence ID" value="SAI42644.1"/>
    <property type="molecule type" value="Genomic_DNA"/>
</dbReference>
<dbReference type="Gene3D" id="3.40.50.150">
    <property type="entry name" value="Vaccinia Virus protein VP39"/>
    <property type="match status" value="1"/>
</dbReference>
<dbReference type="InterPro" id="IPR017804">
    <property type="entry name" value="MeTrfase_EgtD-like"/>
</dbReference>
<dbReference type="PIRSF" id="PIRSF018005">
    <property type="entry name" value="UCP018005"/>
    <property type="match status" value="1"/>
</dbReference>
<gene>
    <name evidence="4" type="primary">egtD</name>
    <name evidence="4" type="ORF">SAMEA1982600_03448</name>
</gene>
<dbReference type="GO" id="GO:0052706">
    <property type="term" value="F:L-histidine N(alpha)-methyltransferase activity"/>
    <property type="evidence" value="ECO:0007669"/>
    <property type="project" value="UniProtKB-EC"/>
</dbReference>